<dbReference type="InterPro" id="IPR036196">
    <property type="entry name" value="Ptyr_pPase_sf"/>
</dbReference>
<dbReference type="PRINTS" id="PR00719">
    <property type="entry name" value="LMWPTPASE"/>
</dbReference>
<dbReference type="InterPro" id="IPR023485">
    <property type="entry name" value="Ptyr_pPase"/>
</dbReference>
<reference evidence="6" key="1">
    <citation type="journal article" date="2021" name="PeerJ">
        <title>Extensive microbial diversity within the chicken gut microbiome revealed by metagenomics and culture.</title>
        <authorList>
            <person name="Gilroy R."/>
            <person name="Ravi A."/>
            <person name="Getino M."/>
            <person name="Pursley I."/>
            <person name="Horton D.L."/>
            <person name="Alikhan N.F."/>
            <person name="Baker D."/>
            <person name="Gharbi K."/>
            <person name="Hall N."/>
            <person name="Watson M."/>
            <person name="Adriaenssens E.M."/>
            <person name="Foster-Nyarko E."/>
            <person name="Jarju S."/>
            <person name="Secka A."/>
            <person name="Antonio M."/>
            <person name="Oren A."/>
            <person name="Chaudhuri R.R."/>
            <person name="La Ragione R."/>
            <person name="Hildebrand F."/>
            <person name="Pallen M.J."/>
        </authorList>
    </citation>
    <scope>NUCLEOTIDE SEQUENCE</scope>
    <source>
        <strain evidence="6">CHK130-7132</strain>
    </source>
</reference>
<dbReference type="AlphaFoldDB" id="A0A9D2Q3J7"/>
<dbReference type="PANTHER" id="PTHR11717">
    <property type="entry name" value="LOW MOLECULAR WEIGHT PROTEIN TYROSINE PHOSPHATASE"/>
    <property type="match status" value="1"/>
</dbReference>
<name>A0A9D2Q3J7_9MICO</name>
<dbReference type="InterPro" id="IPR050438">
    <property type="entry name" value="LMW_PTPase"/>
</dbReference>
<protein>
    <submittedName>
        <fullName evidence="6">Low molecular weight phosphatase family protein</fullName>
    </submittedName>
</protein>
<evidence type="ECO:0000256" key="2">
    <source>
        <dbReference type="ARBA" id="ARBA00022801"/>
    </source>
</evidence>
<feature type="active site" evidence="4">
    <location>
        <position position="25"/>
    </location>
</feature>
<dbReference type="SMART" id="SM00226">
    <property type="entry name" value="LMWPc"/>
    <property type="match status" value="1"/>
</dbReference>
<dbReference type="SUPFAM" id="SSF52788">
    <property type="entry name" value="Phosphotyrosine protein phosphatases I"/>
    <property type="match status" value="1"/>
</dbReference>
<proteinExistence type="inferred from homology"/>
<evidence type="ECO:0000256" key="4">
    <source>
        <dbReference type="PIRSR" id="PIRSR617867-1"/>
    </source>
</evidence>
<organism evidence="6 7">
    <name type="scientific">Candidatus Brachybacterium intestinipullorum</name>
    <dbReference type="NCBI Taxonomy" id="2838512"/>
    <lineage>
        <taxon>Bacteria</taxon>
        <taxon>Bacillati</taxon>
        <taxon>Actinomycetota</taxon>
        <taxon>Actinomycetes</taxon>
        <taxon>Micrococcales</taxon>
        <taxon>Dermabacteraceae</taxon>
        <taxon>Brachybacterium</taxon>
    </lineage>
</organism>
<reference evidence="6" key="2">
    <citation type="submission" date="2021-04" db="EMBL/GenBank/DDBJ databases">
        <authorList>
            <person name="Gilroy R."/>
        </authorList>
    </citation>
    <scope>NUCLEOTIDE SEQUENCE</scope>
    <source>
        <strain evidence="6">CHK130-7132</strain>
    </source>
</reference>
<evidence type="ECO:0000256" key="1">
    <source>
        <dbReference type="ARBA" id="ARBA00011063"/>
    </source>
</evidence>
<dbReference type="Proteomes" id="UP000823854">
    <property type="component" value="Unassembled WGS sequence"/>
</dbReference>
<sequence>MISTRLAEGARARSLLVVCTANICRSPLAEGLLQVQVAELGLTVRSAGTRALVGHPPVPESVDYLRRRTGLTLQHRGVPLTPQLIQDSGAILTMTERQRAEVVRLAPGALRRVFTLRQFVRLAPHLPGAASYRSVDELAEAVARCRALAGPAVDGEDDVVDPYGGSPEQYEHSFALIARSCSRVAGVLRLRLVCGDPEPIPPPQ</sequence>
<dbReference type="EMBL" id="DWWC01000302">
    <property type="protein sequence ID" value="HJC70817.1"/>
    <property type="molecule type" value="Genomic_DNA"/>
</dbReference>
<keyword evidence="3" id="KW-0904">Protein phosphatase</keyword>
<feature type="active site" evidence="4">
    <location>
        <position position="19"/>
    </location>
</feature>
<evidence type="ECO:0000313" key="7">
    <source>
        <dbReference type="Proteomes" id="UP000823854"/>
    </source>
</evidence>
<dbReference type="Gene3D" id="3.40.50.2300">
    <property type="match status" value="1"/>
</dbReference>
<gene>
    <name evidence="6" type="ORF">H9932_14235</name>
</gene>
<dbReference type="Pfam" id="PF01451">
    <property type="entry name" value="LMWPc"/>
    <property type="match status" value="1"/>
</dbReference>
<evidence type="ECO:0000256" key="3">
    <source>
        <dbReference type="ARBA" id="ARBA00022912"/>
    </source>
</evidence>
<dbReference type="PANTHER" id="PTHR11717:SF31">
    <property type="entry name" value="LOW MOLECULAR WEIGHT PROTEIN-TYROSINE-PHOSPHATASE ETP-RELATED"/>
    <property type="match status" value="1"/>
</dbReference>
<comment type="similarity">
    <text evidence="1">Belongs to the low molecular weight phosphotyrosine protein phosphatase family.</text>
</comment>
<evidence type="ECO:0000313" key="6">
    <source>
        <dbReference type="EMBL" id="HJC70817.1"/>
    </source>
</evidence>
<dbReference type="InterPro" id="IPR017867">
    <property type="entry name" value="Tyr_phospatase_low_mol_wt"/>
</dbReference>
<feature type="domain" description="Phosphotyrosine protein phosphatase I" evidence="5">
    <location>
        <begin position="13"/>
        <end position="187"/>
    </location>
</feature>
<dbReference type="GO" id="GO:0004725">
    <property type="term" value="F:protein tyrosine phosphatase activity"/>
    <property type="evidence" value="ECO:0007669"/>
    <property type="project" value="InterPro"/>
</dbReference>
<accession>A0A9D2Q3J7</accession>
<comment type="caution">
    <text evidence="6">The sequence shown here is derived from an EMBL/GenBank/DDBJ whole genome shotgun (WGS) entry which is preliminary data.</text>
</comment>
<evidence type="ECO:0000259" key="5">
    <source>
        <dbReference type="SMART" id="SM00226"/>
    </source>
</evidence>
<keyword evidence="2" id="KW-0378">Hydrolase</keyword>